<dbReference type="AlphaFoldDB" id="A0A4Y2ETX6"/>
<keyword evidence="2" id="KW-1185">Reference proteome</keyword>
<dbReference type="Proteomes" id="UP000499080">
    <property type="component" value="Unassembled WGS sequence"/>
</dbReference>
<protein>
    <submittedName>
        <fullName evidence="1">Uncharacterized protein</fullName>
    </submittedName>
</protein>
<evidence type="ECO:0000313" key="1">
    <source>
        <dbReference type="EMBL" id="GBM32680.1"/>
    </source>
</evidence>
<comment type="caution">
    <text evidence="1">The sequence shown here is derived from an EMBL/GenBank/DDBJ whole genome shotgun (WGS) entry which is preliminary data.</text>
</comment>
<reference evidence="1 2" key="1">
    <citation type="journal article" date="2019" name="Sci. Rep.">
        <title>Orb-weaving spider Araneus ventricosus genome elucidates the spidroin gene catalogue.</title>
        <authorList>
            <person name="Kono N."/>
            <person name="Nakamura H."/>
            <person name="Ohtoshi R."/>
            <person name="Moran D.A.P."/>
            <person name="Shinohara A."/>
            <person name="Yoshida Y."/>
            <person name="Fujiwara M."/>
            <person name="Mori M."/>
            <person name="Tomita M."/>
            <person name="Arakawa K."/>
        </authorList>
    </citation>
    <scope>NUCLEOTIDE SEQUENCE [LARGE SCALE GENOMIC DNA]</scope>
</reference>
<gene>
    <name evidence="1" type="ORF">AVEN_223465_1</name>
</gene>
<evidence type="ECO:0000313" key="2">
    <source>
        <dbReference type="Proteomes" id="UP000499080"/>
    </source>
</evidence>
<organism evidence="1 2">
    <name type="scientific">Araneus ventricosus</name>
    <name type="common">Orbweaver spider</name>
    <name type="synonym">Epeira ventricosa</name>
    <dbReference type="NCBI Taxonomy" id="182803"/>
    <lineage>
        <taxon>Eukaryota</taxon>
        <taxon>Metazoa</taxon>
        <taxon>Ecdysozoa</taxon>
        <taxon>Arthropoda</taxon>
        <taxon>Chelicerata</taxon>
        <taxon>Arachnida</taxon>
        <taxon>Araneae</taxon>
        <taxon>Araneomorphae</taxon>
        <taxon>Entelegynae</taxon>
        <taxon>Araneoidea</taxon>
        <taxon>Araneidae</taxon>
        <taxon>Araneus</taxon>
    </lineage>
</organism>
<proteinExistence type="predicted"/>
<dbReference type="EMBL" id="BGPR01000715">
    <property type="protein sequence ID" value="GBM32680.1"/>
    <property type="molecule type" value="Genomic_DNA"/>
</dbReference>
<name>A0A4Y2ETX6_ARAVE</name>
<accession>A0A4Y2ETX6</accession>
<sequence length="86" mass="9494">MEVDTLNGPFTALPNWNFWNTGRQKSIVKVENLSNLEQMIRSGGIQKNLKSKTASTDSNLGPRCEASGKTIVLPRLGPHVEARNET</sequence>